<dbReference type="Proteomes" id="UP001596540">
    <property type="component" value="Unassembled WGS sequence"/>
</dbReference>
<accession>A0ABW2KCL8</accession>
<evidence type="ECO:0000313" key="2">
    <source>
        <dbReference type="Proteomes" id="UP001596540"/>
    </source>
</evidence>
<dbReference type="InterPro" id="IPR001753">
    <property type="entry name" value="Enoyl-CoA_hydra/iso"/>
</dbReference>
<sequence>MPPEDAAALGARVEAGEERLAALPARPARDPAQHRAAALVHDACRTARAGFLRLHAETVYRRLTANLTRPRRIADLVHAAATEFPGLVPTREQLAEERRRPQAAKEGREIDQGIFFQAVLRSPECGEHLLEAMRLPTDRAVALLPEFRATGRLDLGPVRIERRSGAAHLTIHNEHCLNAEDDALTAAMETAVDLALLDEEVRVGVLRGAVMTHPRYAGRRVFSAGINLSELHAGRISFVDFLLGRELGYISKLWHGPAVPGGAEGWHHPAGKPWIAAVDTFAIGGGMQLLLVFDHVIAAADAYFSLPAAQEGIVPGAGNLRLGRLAGGRLARRVILSGAKIRAAAPEGRLICDEVVDPRDMDAAVEAAAARLSGPAVAPNRRMLNLADEPADAFRRYMAEFALEQAIRLYADDVLDKVERSWARPERPRAGAVTAG</sequence>
<dbReference type="Gene3D" id="1.20.58.1300">
    <property type="match status" value="1"/>
</dbReference>
<protein>
    <submittedName>
        <fullName evidence="1">(3,5-dihydroxyphenyl)acetyl-CoA 1,2-dioxygenase DpgC</fullName>
        <ecNumber evidence="1">1.13.11.80</ecNumber>
    </submittedName>
</protein>
<reference evidence="2" key="1">
    <citation type="journal article" date="2019" name="Int. J. Syst. Evol. Microbiol.">
        <title>The Global Catalogue of Microorganisms (GCM) 10K type strain sequencing project: providing services to taxonomists for standard genome sequencing and annotation.</title>
        <authorList>
            <consortium name="The Broad Institute Genomics Platform"/>
            <consortium name="The Broad Institute Genome Sequencing Center for Infectious Disease"/>
            <person name="Wu L."/>
            <person name="Ma J."/>
        </authorList>
    </citation>
    <scope>NUCLEOTIDE SEQUENCE [LARGE SCALE GENOMIC DNA]</scope>
    <source>
        <strain evidence="2">CGMCC 4.7382</strain>
    </source>
</reference>
<dbReference type="Pfam" id="PF00378">
    <property type="entry name" value="ECH_1"/>
    <property type="match status" value="1"/>
</dbReference>
<dbReference type="InterPro" id="IPR053482">
    <property type="entry name" value="DPA-CoA_Dioxygenase"/>
</dbReference>
<dbReference type="Gene3D" id="3.90.226.10">
    <property type="entry name" value="2-enoyl-CoA Hydratase, Chain A, domain 1"/>
    <property type="match status" value="1"/>
</dbReference>
<proteinExistence type="predicted"/>
<name>A0ABW2KCL8_9ACTN</name>
<keyword evidence="2" id="KW-1185">Reference proteome</keyword>
<dbReference type="EMBL" id="JBHTBH010000002">
    <property type="protein sequence ID" value="MFC7326966.1"/>
    <property type="molecule type" value="Genomic_DNA"/>
</dbReference>
<dbReference type="SUPFAM" id="SSF52096">
    <property type="entry name" value="ClpP/crotonase"/>
    <property type="match status" value="1"/>
</dbReference>
<dbReference type="EC" id="1.13.11.80" evidence="1"/>
<organism evidence="1 2">
    <name type="scientific">Marinactinospora rubrisoli</name>
    <dbReference type="NCBI Taxonomy" id="2715399"/>
    <lineage>
        <taxon>Bacteria</taxon>
        <taxon>Bacillati</taxon>
        <taxon>Actinomycetota</taxon>
        <taxon>Actinomycetes</taxon>
        <taxon>Streptosporangiales</taxon>
        <taxon>Nocardiopsidaceae</taxon>
        <taxon>Marinactinospora</taxon>
    </lineage>
</organism>
<dbReference type="RefSeq" id="WP_379869057.1">
    <property type="nucleotide sequence ID" value="NZ_JBHTBH010000002.1"/>
</dbReference>
<dbReference type="CDD" id="cd06558">
    <property type="entry name" value="crotonase-like"/>
    <property type="match status" value="1"/>
</dbReference>
<dbReference type="GO" id="GO:0016491">
    <property type="term" value="F:oxidoreductase activity"/>
    <property type="evidence" value="ECO:0007669"/>
    <property type="project" value="UniProtKB-KW"/>
</dbReference>
<evidence type="ECO:0000313" key="1">
    <source>
        <dbReference type="EMBL" id="MFC7326966.1"/>
    </source>
</evidence>
<gene>
    <name evidence="1" type="primary">dpgC</name>
    <name evidence="1" type="ORF">ACFQRF_04360</name>
</gene>
<comment type="caution">
    <text evidence="1">The sequence shown here is derived from an EMBL/GenBank/DDBJ whole genome shotgun (WGS) entry which is preliminary data.</text>
</comment>
<dbReference type="InterPro" id="IPR029045">
    <property type="entry name" value="ClpP/crotonase-like_dom_sf"/>
</dbReference>
<dbReference type="PANTHER" id="PTHR11941">
    <property type="entry name" value="ENOYL-COA HYDRATASE-RELATED"/>
    <property type="match status" value="1"/>
</dbReference>
<dbReference type="PANTHER" id="PTHR11941:SF54">
    <property type="entry name" value="ENOYL-COA HYDRATASE, MITOCHONDRIAL"/>
    <property type="match status" value="1"/>
</dbReference>
<keyword evidence="1" id="KW-0560">Oxidoreductase</keyword>
<dbReference type="NCBIfam" id="NF042432">
    <property type="entry name" value="DHPACoAdixog_DpgC"/>
    <property type="match status" value="1"/>
</dbReference>